<proteinExistence type="predicted"/>
<keyword evidence="2" id="KW-1185">Reference proteome</keyword>
<dbReference type="AlphaFoldDB" id="A0A1G7A304"/>
<dbReference type="EMBL" id="FMZM01000014">
    <property type="protein sequence ID" value="SDE08276.1"/>
    <property type="molecule type" value="Genomic_DNA"/>
</dbReference>
<dbReference type="RefSeq" id="WP_139175794.1">
    <property type="nucleotide sequence ID" value="NZ_FMZM01000014.1"/>
</dbReference>
<evidence type="ECO:0000313" key="1">
    <source>
        <dbReference type="EMBL" id="SDE08276.1"/>
    </source>
</evidence>
<name>A0A1G7A304_9ACTN</name>
<dbReference type="Proteomes" id="UP000199034">
    <property type="component" value="Unassembled WGS sequence"/>
</dbReference>
<reference evidence="1 2" key="1">
    <citation type="submission" date="2016-10" db="EMBL/GenBank/DDBJ databases">
        <authorList>
            <person name="de Groot N.N."/>
        </authorList>
    </citation>
    <scope>NUCLEOTIDE SEQUENCE [LARGE SCALE GENOMIC DNA]</scope>
    <source>
        <strain evidence="1 2">CGMCC 4.6858</strain>
    </source>
</reference>
<organism evidence="1 2">
    <name type="scientific">Nocardioides lianchengensis</name>
    <dbReference type="NCBI Taxonomy" id="1045774"/>
    <lineage>
        <taxon>Bacteria</taxon>
        <taxon>Bacillati</taxon>
        <taxon>Actinomycetota</taxon>
        <taxon>Actinomycetes</taxon>
        <taxon>Propionibacteriales</taxon>
        <taxon>Nocardioidaceae</taxon>
        <taxon>Nocardioides</taxon>
    </lineage>
</organism>
<accession>A0A1G7A304</accession>
<dbReference type="OrthoDB" id="3762062at2"/>
<evidence type="ECO:0000313" key="2">
    <source>
        <dbReference type="Proteomes" id="UP000199034"/>
    </source>
</evidence>
<protein>
    <recommendedName>
        <fullName evidence="3">N-terminal 7TM region of histidine kinase</fullName>
    </recommendedName>
</protein>
<gene>
    <name evidence="1" type="ORF">SAMN05421872_114126</name>
</gene>
<sequence>MTGVSVVTAVHLLAAVVAVVATAVLLLLPPRVRALLPHLGWAGVGTVVWTLCVASVKHEGIHPWHQAPWFPAIAFTTGAVLMWAGWFAEHDWRPGRALTATWLAAPALILAVRLVGGTDVRFVLFVVNTVYCFTLLLAIAVRVARRANDRERGPRWLARFILVAAVVTLIAEAFRLNVTDLFMTVTLVVIVATAVRAGDDLHARPEAGTLIDDLGALVLLFDAQQRLVEVNAPTRLFYAMRGAVPPEPGTHAGELLGADLGELDTVTVSLVVGSDHVRLSGYVQRLPSDGAPPGGWVCLLRRSTPVGSDAAPGWTRRALMGRVPSHDPATGLLSPRAFQQALAEAAQHPDAQEATAVALLVDAGDPARLADTATALASWEPRPEAVATGRYDQSSVALVVKDVAEPAVQAWLDETGLGDRHLVATRTGSVAEVAELLEAAASDLSRRARP</sequence>
<evidence type="ECO:0008006" key="3">
    <source>
        <dbReference type="Google" id="ProtNLM"/>
    </source>
</evidence>